<dbReference type="OMA" id="TACCDGG"/>
<dbReference type="EMBL" id="JWZT01002887">
    <property type="protein sequence ID" value="KII68224.1"/>
    <property type="molecule type" value="Genomic_DNA"/>
</dbReference>
<keyword evidence="2" id="KW-0830">Ubiquinone</keyword>
<comment type="caution">
    <text evidence="2">The sequence shown here is derived from an EMBL/GenBank/DDBJ whole genome shotgun (WGS) entry which is preliminary data.</text>
</comment>
<dbReference type="Proteomes" id="UP000031668">
    <property type="component" value="Unassembled WGS sequence"/>
</dbReference>
<accession>A0A0C2IS15</accession>
<dbReference type="GO" id="GO:0006120">
    <property type="term" value="P:mitochondrial electron transport, NADH to ubiquinone"/>
    <property type="evidence" value="ECO:0007669"/>
    <property type="project" value="TreeGrafter"/>
</dbReference>
<name>A0A0C2IS15_THEKT</name>
<dbReference type="InterPro" id="IPR019401">
    <property type="entry name" value="Znf_CHCC"/>
</dbReference>
<dbReference type="Gene3D" id="2.60.260.40">
    <property type="entry name" value="q5lls5 like domains"/>
    <property type="match status" value="1"/>
</dbReference>
<dbReference type="AlphaFoldDB" id="A0A0C2IS15"/>
<organism evidence="2 3">
    <name type="scientific">Thelohanellus kitauei</name>
    <name type="common">Myxosporean</name>
    <dbReference type="NCBI Taxonomy" id="669202"/>
    <lineage>
        <taxon>Eukaryota</taxon>
        <taxon>Metazoa</taxon>
        <taxon>Cnidaria</taxon>
        <taxon>Myxozoa</taxon>
        <taxon>Myxosporea</taxon>
        <taxon>Bivalvulida</taxon>
        <taxon>Platysporina</taxon>
        <taxon>Myxobolidae</taxon>
        <taxon>Thelohanellus</taxon>
    </lineage>
</organism>
<sequence>MFPAITRALSLRKTRIHKLQMAYLKTHTGQEFSEGDFRNIRYKEATREVNPNISREIMKQTPPIVVKNRIHACDGGRAGVGHPRVFINLDKPGYKTCGYCGTKYILDNEEH</sequence>
<keyword evidence="3" id="KW-1185">Reference proteome</keyword>
<evidence type="ECO:0000313" key="2">
    <source>
        <dbReference type="EMBL" id="KII68224.1"/>
    </source>
</evidence>
<gene>
    <name evidence="2" type="ORF">RF11_08616</name>
</gene>
<evidence type="ECO:0000259" key="1">
    <source>
        <dbReference type="Pfam" id="PF10276"/>
    </source>
</evidence>
<proteinExistence type="predicted"/>
<dbReference type="OrthoDB" id="307899at2759"/>
<reference evidence="2 3" key="1">
    <citation type="journal article" date="2014" name="Genome Biol. Evol.">
        <title>The genome of the myxosporean Thelohanellus kitauei shows adaptations to nutrient acquisition within its fish host.</title>
        <authorList>
            <person name="Yang Y."/>
            <person name="Xiong J."/>
            <person name="Zhou Z."/>
            <person name="Huo F."/>
            <person name="Miao W."/>
            <person name="Ran C."/>
            <person name="Liu Y."/>
            <person name="Zhang J."/>
            <person name="Feng J."/>
            <person name="Wang M."/>
            <person name="Wang M."/>
            <person name="Wang L."/>
            <person name="Yao B."/>
        </authorList>
    </citation>
    <scope>NUCLEOTIDE SEQUENCE [LARGE SCALE GENOMIC DNA]</scope>
    <source>
        <strain evidence="2">Wuqing</strain>
    </source>
</reference>
<dbReference type="Pfam" id="PF10276">
    <property type="entry name" value="zf-CHCC"/>
    <property type="match status" value="1"/>
</dbReference>
<feature type="domain" description="Zinc finger CHCC-type" evidence="1">
    <location>
        <begin position="69"/>
        <end position="104"/>
    </location>
</feature>
<dbReference type="PANTHER" id="PTHR13156:SF0">
    <property type="entry name" value="NADH DEHYDROGENASE [UBIQUINONE] IRON-SULFUR PROTEIN 6, MITOCHONDRIAL"/>
    <property type="match status" value="1"/>
</dbReference>
<protein>
    <submittedName>
        <fullName evidence="2">Putative NADH dehydrogenase [ubiquinone] iron-sulfur protein 6, mitochondrial</fullName>
    </submittedName>
</protein>
<dbReference type="PANTHER" id="PTHR13156">
    <property type="entry name" value="NADH-UBIQUINONE OXIDOREDUCTASE 13 KD-A SUBUNIT"/>
    <property type="match status" value="1"/>
</dbReference>
<evidence type="ECO:0000313" key="3">
    <source>
        <dbReference type="Proteomes" id="UP000031668"/>
    </source>
</evidence>
<dbReference type="GO" id="GO:0005739">
    <property type="term" value="C:mitochondrion"/>
    <property type="evidence" value="ECO:0007669"/>
    <property type="project" value="GOC"/>
</dbReference>